<dbReference type="AlphaFoldDB" id="A0A219ASC4"/>
<sequence>MGTDMDCACGMADMAVSSIDLLMPAPAYDLSRDTAFRLREKACISLCCLIQERPVLGSNDTLMPRLQLDFLLLSVQPLPLKPTVWPYTLPVSSYPYVG</sequence>
<comment type="caution">
    <text evidence="1">The sequence shown here is derived from an EMBL/GenBank/DDBJ whole genome shotgun (WGS) entry which is preliminary data.</text>
</comment>
<dbReference type="KEGG" id="pchm:VFPPC_17709"/>
<evidence type="ECO:0000313" key="2">
    <source>
        <dbReference type="Proteomes" id="UP000078397"/>
    </source>
</evidence>
<dbReference type="EMBL" id="LSBJ02000003">
    <property type="protein sequence ID" value="OWT43115.1"/>
    <property type="molecule type" value="Genomic_DNA"/>
</dbReference>
<evidence type="ECO:0000313" key="1">
    <source>
        <dbReference type="EMBL" id="OWT43115.1"/>
    </source>
</evidence>
<organism evidence="1 2">
    <name type="scientific">Pochonia chlamydosporia 170</name>
    <dbReference type="NCBI Taxonomy" id="1380566"/>
    <lineage>
        <taxon>Eukaryota</taxon>
        <taxon>Fungi</taxon>
        <taxon>Dikarya</taxon>
        <taxon>Ascomycota</taxon>
        <taxon>Pezizomycotina</taxon>
        <taxon>Sordariomycetes</taxon>
        <taxon>Hypocreomycetidae</taxon>
        <taxon>Hypocreales</taxon>
        <taxon>Clavicipitaceae</taxon>
        <taxon>Pochonia</taxon>
    </lineage>
</organism>
<dbReference type="GeneID" id="33936638"/>
<proteinExistence type="predicted"/>
<dbReference type="RefSeq" id="XP_022285564.1">
    <property type="nucleotide sequence ID" value="XM_022429398.1"/>
</dbReference>
<name>A0A219ASC4_METCM</name>
<protein>
    <submittedName>
        <fullName evidence="1">Uncharacterized protein</fullName>
    </submittedName>
</protein>
<gene>
    <name evidence="1" type="ORF">VFPPC_17709</name>
</gene>
<accession>A0A219ASC4</accession>
<reference evidence="1 2" key="1">
    <citation type="journal article" date="2016" name="PLoS Pathog.">
        <title>Biosynthesis of antibiotic leucinostatins in bio-control fungus Purpureocillium lilacinum and their inhibition on phytophthora revealed by genome mining.</title>
        <authorList>
            <person name="Wang G."/>
            <person name="Liu Z."/>
            <person name="Lin R."/>
            <person name="Li E."/>
            <person name="Mao Z."/>
            <person name="Ling J."/>
            <person name="Yang Y."/>
            <person name="Yin W.B."/>
            <person name="Xie B."/>
        </authorList>
    </citation>
    <scope>NUCLEOTIDE SEQUENCE [LARGE SCALE GENOMIC DNA]</scope>
    <source>
        <strain evidence="1">170</strain>
    </source>
</reference>
<keyword evidence="2" id="KW-1185">Reference proteome</keyword>
<dbReference type="Proteomes" id="UP000078397">
    <property type="component" value="Unassembled WGS sequence"/>
</dbReference>